<dbReference type="CDD" id="cd00067">
    <property type="entry name" value="GAL4"/>
    <property type="match status" value="1"/>
</dbReference>
<dbReference type="Gene3D" id="4.10.240.10">
    <property type="entry name" value="Zn(2)-C6 fungal-type DNA-binding domain"/>
    <property type="match status" value="1"/>
</dbReference>
<dbReference type="GO" id="GO:0008270">
    <property type="term" value="F:zinc ion binding"/>
    <property type="evidence" value="ECO:0007669"/>
    <property type="project" value="InterPro"/>
</dbReference>
<dbReference type="InterPro" id="IPR036864">
    <property type="entry name" value="Zn2-C6_fun-type_DNA-bd_sf"/>
</dbReference>
<keyword evidence="1" id="KW-0539">Nucleus</keyword>
<sequence>MKRLGYKKSRKGCLRCKQRRVKCDEKIPCTACCRHRVPCSLEGSGSVTPEVPSGRDRVPATRQQPSSSRSSSERSKEQNTPPTSDLFSCFSHFQFEAANNPQDPGWISDIELTHHYTANAHRTLYSPCCHAYNALQNDVPREGFSHPFLLHQLLAFSALHLAYLKPESRNRYLIQASQHQGIAISTMNSLLAKPLPSGEFHAMYATSIFVAISAFGTYPSCDRYQESFPAMDGLVDIFILIRGMNILLRSSDEELRNGPLRGLLSGCDCPPFENLGRLQMVASKLGDLLPAVQDQLPLLDTEDGQLCVDTIAGFIETITRITSTPRSAPTPELRVVFAWPMGLSSTFLSLLRNCEPLALVILSYYCVLLHSREPKYWFLQGWTNALMKVVVAKVVGTRWEGLLQWPLQVIRENETETPTEEETPESRAAQEVTYPIP</sequence>
<evidence type="ECO:0000313" key="5">
    <source>
        <dbReference type="Proteomes" id="UP000288429"/>
    </source>
</evidence>
<dbReference type="InterPro" id="IPR001138">
    <property type="entry name" value="Zn2Cys6_DnaBD"/>
</dbReference>
<dbReference type="InterPro" id="IPR053157">
    <property type="entry name" value="Sterol_Uptake_Regulator"/>
</dbReference>
<accession>A0A428T7Q8</accession>
<dbReference type="PANTHER" id="PTHR47784:SF5">
    <property type="entry name" value="STEROL UPTAKE CONTROL PROTEIN 2"/>
    <property type="match status" value="1"/>
</dbReference>
<evidence type="ECO:0000256" key="2">
    <source>
        <dbReference type="SAM" id="MobiDB-lite"/>
    </source>
</evidence>
<protein>
    <recommendedName>
        <fullName evidence="3">Zn(2)-C6 fungal-type domain-containing protein</fullName>
    </recommendedName>
</protein>
<dbReference type="AlphaFoldDB" id="A0A428T7Q8"/>
<dbReference type="PANTHER" id="PTHR47784">
    <property type="entry name" value="STEROL UPTAKE CONTROL PROTEIN 2"/>
    <property type="match status" value="1"/>
</dbReference>
<name>A0A428T7Q8_9HYPO</name>
<dbReference type="GO" id="GO:0001228">
    <property type="term" value="F:DNA-binding transcription activator activity, RNA polymerase II-specific"/>
    <property type="evidence" value="ECO:0007669"/>
    <property type="project" value="TreeGrafter"/>
</dbReference>
<feature type="region of interest" description="Disordered" evidence="2">
    <location>
        <begin position="413"/>
        <end position="437"/>
    </location>
</feature>
<dbReference type="SMART" id="SM00066">
    <property type="entry name" value="GAL4"/>
    <property type="match status" value="1"/>
</dbReference>
<reference evidence="4 5" key="1">
    <citation type="submission" date="2017-06" db="EMBL/GenBank/DDBJ databases">
        <title>Cmopartive genomic analysis of Ambrosia Fusariam Clade fungi.</title>
        <authorList>
            <person name="Stajich J.E."/>
            <person name="Carrillo J."/>
            <person name="Kijimoto T."/>
            <person name="Eskalen A."/>
            <person name="O'Donnell K."/>
            <person name="Kasson M."/>
        </authorList>
    </citation>
    <scope>NUCLEOTIDE SEQUENCE [LARGE SCALE GENOMIC DNA]</scope>
    <source>
        <strain evidence="4 5">NRRL 20438</strain>
    </source>
</reference>
<organism evidence="4 5">
    <name type="scientific">Fusarium ambrosium</name>
    <dbReference type="NCBI Taxonomy" id="131363"/>
    <lineage>
        <taxon>Eukaryota</taxon>
        <taxon>Fungi</taxon>
        <taxon>Dikarya</taxon>
        <taxon>Ascomycota</taxon>
        <taxon>Pezizomycotina</taxon>
        <taxon>Sordariomycetes</taxon>
        <taxon>Hypocreomycetidae</taxon>
        <taxon>Hypocreales</taxon>
        <taxon>Nectriaceae</taxon>
        <taxon>Fusarium</taxon>
        <taxon>Fusarium solani species complex</taxon>
    </lineage>
</organism>
<evidence type="ECO:0000256" key="1">
    <source>
        <dbReference type="ARBA" id="ARBA00023242"/>
    </source>
</evidence>
<proteinExistence type="predicted"/>
<keyword evidence="5" id="KW-1185">Reference proteome</keyword>
<dbReference type="Pfam" id="PF00172">
    <property type="entry name" value="Zn_clus"/>
    <property type="match status" value="1"/>
</dbReference>
<feature type="domain" description="Zn(2)-C6 fungal-type" evidence="3">
    <location>
        <begin position="12"/>
        <end position="41"/>
    </location>
</feature>
<evidence type="ECO:0000313" key="4">
    <source>
        <dbReference type="EMBL" id="RSL98075.1"/>
    </source>
</evidence>
<feature type="region of interest" description="Disordered" evidence="2">
    <location>
        <begin position="42"/>
        <end position="82"/>
    </location>
</feature>
<dbReference type="PROSITE" id="PS00463">
    <property type="entry name" value="ZN2_CY6_FUNGAL_1"/>
    <property type="match status" value="1"/>
</dbReference>
<gene>
    <name evidence="4" type="ORF">CDV31_012770</name>
</gene>
<comment type="caution">
    <text evidence="4">The sequence shown here is derived from an EMBL/GenBank/DDBJ whole genome shotgun (WGS) entry which is preliminary data.</text>
</comment>
<dbReference type="EMBL" id="NIZV01000243">
    <property type="protein sequence ID" value="RSL98075.1"/>
    <property type="molecule type" value="Genomic_DNA"/>
</dbReference>
<evidence type="ECO:0000259" key="3">
    <source>
        <dbReference type="PROSITE" id="PS50048"/>
    </source>
</evidence>
<dbReference type="PROSITE" id="PS50048">
    <property type="entry name" value="ZN2_CY6_FUNGAL_2"/>
    <property type="match status" value="1"/>
</dbReference>
<dbReference type="Proteomes" id="UP000288429">
    <property type="component" value="Unassembled WGS sequence"/>
</dbReference>
<dbReference type="SUPFAM" id="SSF57701">
    <property type="entry name" value="Zn2/Cys6 DNA-binding domain"/>
    <property type="match status" value="1"/>
</dbReference>